<evidence type="ECO:0000313" key="3">
    <source>
        <dbReference type="Proteomes" id="UP001175261"/>
    </source>
</evidence>
<name>A0AA39GJ66_SARSR</name>
<evidence type="ECO:0000256" key="1">
    <source>
        <dbReference type="SAM" id="MobiDB-lite"/>
    </source>
</evidence>
<protein>
    <submittedName>
        <fullName evidence="2">Uncharacterized protein</fullName>
    </submittedName>
</protein>
<proteinExistence type="predicted"/>
<accession>A0AA39GJ66</accession>
<gene>
    <name evidence="2" type="ORF">NLU13_4174</name>
</gene>
<feature type="region of interest" description="Disordered" evidence="1">
    <location>
        <begin position="1"/>
        <end position="101"/>
    </location>
</feature>
<dbReference type="EMBL" id="JAPDFR010000003">
    <property type="protein sequence ID" value="KAK0387929.1"/>
    <property type="molecule type" value="Genomic_DNA"/>
</dbReference>
<comment type="caution">
    <text evidence="2">The sequence shown here is derived from an EMBL/GenBank/DDBJ whole genome shotgun (WGS) entry which is preliminary data.</text>
</comment>
<sequence>MALRRSLRLAGKPAESLPEAPPKPQTSTRAKRSKATTAKGSKPEGITKKPSTTAKKAAVMAKKASIATKEKSSPPEAKVLRSRTTGKKPAKASGSIPNTLPGWDRESFGTAWDMLRGSIRSLATVAVRDISDEPDFNQGSPIESMYLPSTKQPGRFYANKAMGRIWLLESFLWQQVLTTMQPRSIGGTDDEKAANFWRAYEPMSGLDSISLFTVEHKKWRSLGVRLFETLRGNCASPESAAQHVRNTIENRVKDTEGHFRCIQDGPRDSKSTIELATVPG</sequence>
<reference evidence="2" key="1">
    <citation type="submission" date="2022-10" db="EMBL/GenBank/DDBJ databases">
        <title>Determination and structural analysis of whole genome sequence of Sarocladium strictum F4-1.</title>
        <authorList>
            <person name="Hu L."/>
            <person name="Jiang Y."/>
        </authorList>
    </citation>
    <scope>NUCLEOTIDE SEQUENCE</scope>
    <source>
        <strain evidence="2">F4-1</strain>
    </source>
</reference>
<dbReference type="Proteomes" id="UP001175261">
    <property type="component" value="Unassembled WGS sequence"/>
</dbReference>
<evidence type="ECO:0000313" key="2">
    <source>
        <dbReference type="EMBL" id="KAK0387929.1"/>
    </source>
</evidence>
<dbReference type="AlphaFoldDB" id="A0AA39GJ66"/>
<organism evidence="2 3">
    <name type="scientific">Sarocladium strictum</name>
    <name type="common">Black bundle disease fungus</name>
    <name type="synonym">Acremonium strictum</name>
    <dbReference type="NCBI Taxonomy" id="5046"/>
    <lineage>
        <taxon>Eukaryota</taxon>
        <taxon>Fungi</taxon>
        <taxon>Dikarya</taxon>
        <taxon>Ascomycota</taxon>
        <taxon>Pezizomycotina</taxon>
        <taxon>Sordariomycetes</taxon>
        <taxon>Hypocreomycetidae</taxon>
        <taxon>Hypocreales</taxon>
        <taxon>Sarocladiaceae</taxon>
        <taxon>Sarocladium</taxon>
    </lineage>
</organism>
<feature type="compositionally biased region" description="Low complexity" evidence="1">
    <location>
        <begin position="48"/>
        <end position="67"/>
    </location>
</feature>
<keyword evidence="3" id="KW-1185">Reference proteome</keyword>
<feature type="compositionally biased region" description="Basic residues" evidence="1">
    <location>
        <begin position="80"/>
        <end position="90"/>
    </location>
</feature>